<sequence length="251" mass="29471">MNMKNLLGDSDVTILVKFVDPQFIETTLNGNFYFARNKYFIELEEKEEDIGIADKNEGGWSFLPQKSDQIILETDDERIVLPINPNVIHTRYDVTEQIPICCFVYLSVKKDFEIVPNTNKLKLKPEVETELRKQFIGRHLILISDMWKALERFEKSAEVMNFHLARGMVEYFDEQNDPHPLSREEYEKNPIAALFYKSKFFEHQKEYRFIINKPLDEDVMVELGDIKDIAKDLGVVGVDKQLPIELIFKED</sequence>
<dbReference type="Proteomes" id="UP001549104">
    <property type="component" value="Unassembled WGS sequence"/>
</dbReference>
<protein>
    <submittedName>
        <fullName evidence="1">Uncharacterized protein</fullName>
    </submittedName>
</protein>
<dbReference type="RefSeq" id="WP_354314288.1">
    <property type="nucleotide sequence ID" value="NZ_JBEPME010000006.1"/>
</dbReference>
<dbReference type="EMBL" id="JBEPME010000006">
    <property type="protein sequence ID" value="MET3658597.1"/>
    <property type="molecule type" value="Genomic_DNA"/>
</dbReference>
<reference evidence="1 2" key="1">
    <citation type="submission" date="2024-06" db="EMBL/GenBank/DDBJ databases">
        <title>Sorghum-associated microbial communities from plants grown in Nebraska, USA.</title>
        <authorList>
            <person name="Schachtman D."/>
        </authorList>
    </citation>
    <scope>NUCLEOTIDE SEQUENCE [LARGE SCALE GENOMIC DNA]</scope>
    <source>
        <strain evidence="1 2">1288</strain>
    </source>
</reference>
<evidence type="ECO:0000313" key="1">
    <source>
        <dbReference type="EMBL" id="MET3658597.1"/>
    </source>
</evidence>
<evidence type="ECO:0000313" key="2">
    <source>
        <dbReference type="Proteomes" id="UP001549104"/>
    </source>
</evidence>
<organism evidence="1 2">
    <name type="scientific">Sporosarcina psychrophila</name>
    <name type="common">Bacillus psychrophilus</name>
    <dbReference type="NCBI Taxonomy" id="1476"/>
    <lineage>
        <taxon>Bacteria</taxon>
        <taxon>Bacillati</taxon>
        <taxon>Bacillota</taxon>
        <taxon>Bacilli</taxon>
        <taxon>Bacillales</taxon>
        <taxon>Caryophanaceae</taxon>
        <taxon>Sporosarcina</taxon>
    </lineage>
</organism>
<proteinExistence type="predicted"/>
<accession>A0ABV2KBZ4</accession>
<gene>
    <name evidence="1" type="ORF">ABIC55_003715</name>
</gene>
<name>A0ABV2KBZ4_SPOPS</name>
<comment type="caution">
    <text evidence="1">The sequence shown here is derived from an EMBL/GenBank/DDBJ whole genome shotgun (WGS) entry which is preliminary data.</text>
</comment>
<keyword evidence="2" id="KW-1185">Reference proteome</keyword>